<dbReference type="PANTHER" id="PTHR27009">
    <property type="entry name" value="RUST RESISTANCE KINASE LR10-RELATED"/>
    <property type="match status" value="1"/>
</dbReference>
<comment type="caution">
    <text evidence="10">The sequence shown here is derived from an EMBL/GenBank/DDBJ whole genome shotgun (WGS) entry which is preliminary data.</text>
</comment>
<keyword evidence="3 8" id="KW-0812">Transmembrane</keyword>
<keyword evidence="2" id="KW-0808">Transferase</keyword>
<name>A0A5C7GPB7_9ROSI</name>
<dbReference type="SMART" id="SM00220">
    <property type="entry name" value="S_TKc"/>
    <property type="match status" value="1"/>
</dbReference>
<evidence type="ECO:0000313" key="11">
    <source>
        <dbReference type="Proteomes" id="UP000323000"/>
    </source>
</evidence>
<evidence type="ECO:0000256" key="1">
    <source>
        <dbReference type="ARBA" id="ARBA00004479"/>
    </source>
</evidence>
<sequence>MFQITGNAKGHITIVDIVIIGTGIGVLIILLALCFRKRLSSVKSMVFVKKKCKDYRNIEAFLRNYGSLAPKRFNYSDIKRITNSFNHKPGQEGYGGVYKGKLLDGRNVAVKVLNGSKGIARGSEYLHRGCSTQILHFDIKPSNILLDEDFRPKISDFGLAKICPRKESIISLTEVFCRNFGKVSHKSDVYSYGMTVLEMAGGRKNLDVGVGRTSGIYFPHWIYERLEVGEELGLQGIENEEDNECARKMLTVSLWCIQTNPSSRPAMSRVVEMLEGSLDSLQFPPKPFLSSPRSEAVDSLPSLDPIKLLGLWCVQTSPSSRPAMSRVVEMLEGSLDSFQFPPTPFLSSPKSDAVDSVTSQIL</sequence>
<keyword evidence="11" id="KW-1185">Reference proteome</keyword>
<dbReference type="Gene3D" id="1.10.510.10">
    <property type="entry name" value="Transferase(Phosphotransferase) domain 1"/>
    <property type="match status" value="1"/>
</dbReference>
<proteinExistence type="predicted"/>
<dbReference type="InterPro" id="IPR011009">
    <property type="entry name" value="Kinase-like_dom_sf"/>
</dbReference>
<dbReference type="GO" id="GO:0016020">
    <property type="term" value="C:membrane"/>
    <property type="evidence" value="ECO:0007669"/>
    <property type="project" value="UniProtKB-SubCell"/>
</dbReference>
<dbReference type="GO" id="GO:0005524">
    <property type="term" value="F:ATP binding"/>
    <property type="evidence" value="ECO:0007669"/>
    <property type="project" value="InterPro"/>
</dbReference>
<dbReference type="PROSITE" id="PS00108">
    <property type="entry name" value="PROTEIN_KINASE_ST"/>
    <property type="match status" value="1"/>
</dbReference>
<keyword evidence="2" id="KW-0723">Serine/threonine-protein kinase</keyword>
<feature type="transmembrane region" description="Helical" evidence="8">
    <location>
        <begin position="12"/>
        <end position="35"/>
    </location>
</feature>
<dbReference type="Pfam" id="PF00069">
    <property type="entry name" value="Pkinase"/>
    <property type="match status" value="1"/>
</dbReference>
<dbReference type="InterPro" id="IPR000719">
    <property type="entry name" value="Prot_kinase_dom"/>
</dbReference>
<dbReference type="InterPro" id="IPR008271">
    <property type="entry name" value="Ser/Thr_kinase_AS"/>
</dbReference>
<dbReference type="SUPFAM" id="SSF56112">
    <property type="entry name" value="Protein kinase-like (PK-like)"/>
    <property type="match status" value="1"/>
</dbReference>
<keyword evidence="2" id="KW-0418">Kinase</keyword>
<evidence type="ECO:0000256" key="2">
    <source>
        <dbReference type="ARBA" id="ARBA00022527"/>
    </source>
</evidence>
<evidence type="ECO:0000259" key="9">
    <source>
        <dbReference type="PROSITE" id="PS50011"/>
    </source>
</evidence>
<evidence type="ECO:0000256" key="4">
    <source>
        <dbReference type="ARBA" id="ARBA00022729"/>
    </source>
</evidence>
<protein>
    <recommendedName>
        <fullName evidence="9">Protein kinase domain-containing protein</fullName>
    </recommendedName>
</protein>
<gene>
    <name evidence="10" type="ORF">EZV62_028081</name>
</gene>
<evidence type="ECO:0000256" key="7">
    <source>
        <dbReference type="ARBA" id="ARBA00023180"/>
    </source>
</evidence>
<feature type="domain" description="Protein kinase" evidence="9">
    <location>
        <begin position="1"/>
        <end position="289"/>
    </location>
</feature>
<dbReference type="OrthoDB" id="4062651at2759"/>
<comment type="subcellular location">
    <subcellularLocation>
        <location evidence="1">Membrane</location>
        <topology evidence="1">Single-pass type I membrane protein</topology>
    </subcellularLocation>
</comment>
<dbReference type="AlphaFoldDB" id="A0A5C7GPB7"/>
<evidence type="ECO:0000313" key="10">
    <source>
        <dbReference type="EMBL" id="TXG46417.1"/>
    </source>
</evidence>
<evidence type="ECO:0000256" key="3">
    <source>
        <dbReference type="ARBA" id="ARBA00022692"/>
    </source>
</evidence>
<keyword evidence="5 8" id="KW-1133">Transmembrane helix</keyword>
<dbReference type="EMBL" id="VAHF01000157">
    <property type="protein sequence ID" value="TXG46417.1"/>
    <property type="molecule type" value="Genomic_DNA"/>
</dbReference>
<dbReference type="GO" id="GO:0004674">
    <property type="term" value="F:protein serine/threonine kinase activity"/>
    <property type="evidence" value="ECO:0007669"/>
    <property type="project" value="UniProtKB-KW"/>
</dbReference>
<accession>A0A5C7GPB7</accession>
<evidence type="ECO:0000256" key="5">
    <source>
        <dbReference type="ARBA" id="ARBA00022989"/>
    </source>
</evidence>
<dbReference type="Proteomes" id="UP000323000">
    <property type="component" value="Unassembled WGS sequence"/>
</dbReference>
<keyword evidence="7" id="KW-0325">Glycoprotein</keyword>
<reference evidence="11" key="1">
    <citation type="journal article" date="2019" name="Gigascience">
        <title>De novo genome assembly of the endangered Acer yangbiense, a plant species with extremely small populations endemic to Yunnan Province, China.</title>
        <authorList>
            <person name="Yang J."/>
            <person name="Wariss H.M."/>
            <person name="Tao L."/>
            <person name="Zhang R."/>
            <person name="Yun Q."/>
            <person name="Hollingsworth P."/>
            <person name="Dao Z."/>
            <person name="Luo G."/>
            <person name="Guo H."/>
            <person name="Ma Y."/>
            <person name="Sun W."/>
        </authorList>
    </citation>
    <scope>NUCLEOTIDE SEQUENCE [LARGE SCALE GENOMIC DNA]</scope>
    <source>
        <strain evidence="11">cv. Malutang</strain>
    </source>
</reference>
<evidence type="ECO:0000256" key="8">
    <source>
        <dbReference type="SAM" id="Phobius"/>
    </source>
</evidence>
<dbReference type="PROSITE" id="PS50011">
    <property type="entry name" value="PROTEIN_KINASE_DOM"/>
    <property type="match status" value="1"/>
</dbReference>
<keyword evidence="4" id="KW-0732">Signal</keyword>
<keyword evidence="6 8" id="KW-0472">Membrane</keyword>
<dbReference type="InterPro" id="IPR045874">
    <property type="entry name" value="LRK10/LRL21-25-like"/>
</dbReference>
<evidence type="ECO:0000256" key="6">
    <source>
        <dbReference type="ARBA" id="ARBA00023136"/>
    </source>
</evidence>
<organism evidence="10 11">
    <name type="scientific">Acer yangbiense</name>
    <dbReference type="NCBI Taxonomy" id="1000413"/>
    <lineage>
        <taxon>Eukaryota</taxon>
        <taxon>Viridiplantae</taxon>
        <taxon>Streptophyta</taxon>
        <taxon>Embryophyta</taxon>
        <taxon>Tracheophyta</taxon>
        <taxon>Spermatophyta</taxon>
        <taxon>Magnoliopsida</taxon>
        <taxon>eudicotyledons</taxon>
        <taxon>Gunneridae</taxon>
        <taxon>Pentapetalae</taxon>
        <taxon>rosids</taxon>
        <taxon>malvids</taxon>
        <taxon>Sapindales</taxon>
        <taxon>Sapindaceae</taxon>
        <taxon>Hippocastanoideae</taxon>
        <taxon>Acereae</taxon>
        <taxon>Acer</taxon>
    </lineage>
</organism>